<reference evidence="1 2" key="1">
    <citation type="submission" date="2021-04" db="EMBL/GenBank/DDBJ databases">
        <title>Whole-genome sequencing of Saccharopolyspora endophytica KCTC 19397.</title>
        <authorList>
            <person name="Ay H."/>
            <person name="Saygin H."/>
            <person name="Sahin N."/>
        </authorList>
    </citation>
    <scope>NUCLEOTIDE SEQUENCE [LARGE SCALE GENOMIC DNA]</scope>
    <source>
        <strain evidence="1 2">KCTC 19397</strain>
    </source>
</reference>
<keyword evidence="2" id="KW-1185">Reference proteome</keyword>
<dbReference type="Proteomes" id="UP000674084">
    <property type="component" value="Unassembled WGS sequence"/>
</dbReference>
<evidence type="ECO:0000313" key="1">
    <source>
        <dbReference type="EMBL" id="MBQ0928584.1"/>
    </source>
</evidence>
<comment type="caution">
    <text evidence="1">The sequence shown here is derived from an EMBL/GenBank/DDBJ whole genome shotgun (WGS) entry which is preliminary data.</text>
</comment>
<protein>
    <submittedName>
        <fullName evidence="1">Uncharacterized protein</fullName>
    </submittedName>
</protein>
<sequence length="124" mass="14004">MTFPEHPAARIKAVEDALEQARRDHDAFRDTVRDRIIQAHRNGDICLDGMNDGLRDLGLPEYVAGWKGTVTLTVEVCVTGTNCDDTARQWAKDALELSSQDDDVRIDHVDRYAEEFTEADEEDV</sequence>
<accession>A0ABS5DQL5</accession>
<dbReference type="RefSeq" id="WP_210973591.1">
    <property type="nucleotide sequence ID" value="NZ_JAGPXE010000021.1"/>
</dbReference>
<evidence type="ECO:0000313" key="2">
    <source>
        <dbReference type="Proteomes" id="UP000674084"/>
    </source>
</evidence>
<organism evidence="1 2">
    <name type="scientific">Saccharopolyspora endophytica</name>
    <dbReference type="NCBI Taxonomy" id="543886"/>
    <lineage>
        <taxon>Bacteria</taxon>
        <taxon>Bacillati</taxon>
        <taxon>Actinomycetota</taxon>
        <taxon>Actinomycetes</taxon>
        <taxon>Pseudonocardiales</taxon>
        <taxon>Pseudonocardiaceae</taxon>
        <taxon>Saccharopolyspora</taxon>
    </lineage>
</organism>
<dbReference type="EMBL" id="JAGPXE010000021">
    <property type="protein sequence ID" value="MBQ0928584.1"/>
    <property type="molecule type" value="Genomic_DNA"/>
</dbReference>
<proteinExistence type="predicted"/>
<name>A0ABS5DQL5_9PSEU</name>
<gene>
    <name evidence="1" type="ORF">KBO27_31965</name>
</gene>